<dbReference type="RefSeq" id="XP_025351732.1">
    <property type="nucleotide sequence ID" value="XM_025500596.1"/>
</dbReference>
<dbReference type="PROSITE" id="PS50048">
    <property type="entry name" value="ZN2_CY6_FUNGAL_2"/>
    <property type="match status" value="1"/>
</dbReference>
<dbReference type="Proteomes" id="UP000245771">
    <property type="component" value="Unassembled WGS sequence"/>
</dbReference>
<protein>
    <recommendedName>
        <fullName evidence="3">Zn(2)-C6 fungal-type domain-containing protein</fullName>
    </recommendedName>
</protein>
<dbReference type="GO" id="GO:0000981">
    <property type="term" value="F:DNA-binding transcription factor activity, RNA polymerase II-specific"/>
    <property type="evidence" value="ECO:0007669"/>
    <property type="project" value="InterPro"/>
</dbReference>
<feature type="domain" description="Zn(2)-C6 fungal-type" evidence="3">
    <location>
        <begin position="26"/>
        <end position="58"/>
    </location>
</feature>
<evidence type="ECO:0000256" key="1">
    <source>
        <dbReference type="ARBA" id="ARBA00023242"/>
    </source>
</evidence>
<feature type="compositionally biased region" description="Polar residues" evidence="2">
    <location>
        <begin position="100"/>
        <end position="116"/>
    </location>
</feature>
<proteinExistence type="predicted"/>
<dbReference type="OrthoDB" id="5419315at2759"/>
<reference evidence="4 5" key="1">
    <citation type="journal article" date="2018" name="Mol. Biol. Evol.">
        <title>Broad Genomic Sampling Reveals a Smut Pathogenic Ancestry of the Fungal Clade Ustilaginomycotina.</title>
        <authorList>
            <person name="Kijpornyongpan T."/>
            <person name="Mondo S.J."/>
            <person name="Barry K."/>
            <person name="Sandor L."/>
            <person name="Lee J."/>
            <person name="Lipzen A."/>
            <person name="Pangilinan J."/>
            <person name="LaButti K."/>
            <person name="Hainaut M."/>
            <person name="Henrissat B."/>
            <person name="Grigoriev I.V."/>
            <person name="Spatafora J.W."/>
            <person name="Aime M.C."/>
        </authorList>
    </citation>
    <scope>NUCLEOTIDE SEQUENCE [LARGE SCALE GENOMIC DNA]</scope>
    <source>
        <strain evidence="4 5">MCA 3882</strain>
    </source>
</reference>
<dbReference type="AlphaFoldDB" id="A0A316V1K3"/>
<dbReference type="STRING" id="1280837.A0A316V1K3"/>
<dbReference type="PROSITE" id="PS00463">
    <property type="entry name" value="ZN2_CY6_FUNGAL_1"/>
    <property type="match status" value="1"/>
</dbReference>
<dbReference type="InParanoid" id="A0A316V1K3"/>
<dbReference type="SUPFAM" id="SSF57701">
    <property type="entry name" value="Zn2/Cys6 DNA-binding domain"/>
    <property type="match status" value="1"/>
</dbReference>
<accession>A0A316V1K3</accession>
<evidence type="ECO:0000259" key="3">
    <source>
        <dbReference type="PROSITE" id="PS50048"/>
    </source>
</evidence>
<keyword evidence="5" id="KW-1185">Reference proteome</keyword>
<name>A0A316V1K3_9BASI</name>
<dbReference type="InterPro" id="IPR001138">
    <property type="entry name" value="Zn2Cys6_DnaBD"/>
</dbReference>
<dbReference type="InterPro" id="IPR036864">
    <property type="entry name" value="Zn2-C6_fun-type_DNA-bd_sf"/>
</dbReference>
<dbReference type="Gene3D" id="4.10.240.10">
    <property type="entry name" value="Zn(2)-C6 fungal-type DNA-binding domain"/>
    <property type="match status" value="1"/>
</dbReference>
<feature type="region of interest" description="Disordered" evidence="2">
    <location>
        <begin position="70"/>
        <end position="116"/>
    </location>
</feature>
<organism evidence="4 5">
    <name type="scientific">Meira miltonrushii</name>
    <dbReference type="NCBI Taxonomy" id="1280837"/>
    <lineage>
        <taxon>Eukaryota</taxon>
        <taxon>Fungi</taxon>
        <taxon>Dikarya</taxon>
        <taxon>Basidiomycota</taxon>
        <taxon>Ustilaginomycotina</taxon>
        <taxon>Exobasidiomycetes</taxon>
        <taxon>Exobasidiales</taxon>
        <taxon>Brachybasidiaceae</taxon>
        <taxon>Meira</taxon>
    </lineage>
</organism>
<dbReference type="GO" id="GO:0008270">
    <property type="term" value="F:zinc ion binding"/>
    <property type="evidence" value="ECO:0007669"/>
    <property type="project" value="InterPro"/>
</dbReference>
<dbReference type="EMBL" id="KZ819609">
    <property type="protein sequence ID" value="PWN31430.1"/>
    <property type="molecule type" value="Genomic_DNA"/>
</dbReference>
<dbReference type="PANTHER" id="PTHR37534">
    <property type="entry name" value="TRANSCRIPTIONAL ACTIVATOR PROTEIN UGA3"/>
    <property type="match status" value="1"/>
</dbReference>
<dbReference type="CDD" id="cd00067">
    <property type="entry name" value="GAL4"/>
    <property type="match status" value="1"/>
</dbReference>
<dbReference type="GeneID" id="37022377"/>
<gene>
    <name evidence="4" type="ORF">FA14DRAFT_175612</name>
</gene>
<evidence type="ECO:0000313" key="5">
    <source>
        <dbReference type="Proteomes" id="UP000245771"/>
    </source>
</evidence>
<dbReference type="PANTHER" id="PTHR37534:SF46">
    <property type="entry name" value="ZN(II)2CYS6 TRANSCRIPTION FACTOR (EUROFUNG)"/>
    <property type="match status" value="1"/>
</dbReference>
<evidence type="ECO:0000256" key="2">
    <source>
        <dbReference type="SAM" id="MobiDB-lite"/>
    </source>
</evidence>
<dbReference type="Pfam" id="PF00172">
    <property type="entry name" value="Zn_clus"/>
    <property type="match status" value="1"/>
</dbReference>
<sequence>MTPSNQTGDSTAKRARSQRFNRAKTGCFTCRARRKKCDETRDANTGGCQRCLKSGIECLGFPELRGAPLAAHSKKQKAAQDEKARKSAQSEQINDEQSHHSMQLIQASHTQPTNVEPASTFELSLTDFLHMDTPPSSETVSRTSRRITSRTASGNATPSTIDAVSQEESAQAMTAWLNSSILPFAQQREGETITSIGSPFPQFLLDDWMSSDMLNSLGNTSSGIPTNTGVTPRIMSPFQGIRDEDRALKSLASFYAAFCMRQNPY</sequence>
<evidence type="ECO:0000313" key="4">
    <source>
        <dbReference type="EMBL" id="PWN31430.1"/>
    </source>
</evidence>
<feature type="region of interest" description="Disordered" evidence="2">
    <location>
        <begin position="130"/>
        <end position="161"/>
    </location>
</feature>
<dbReference type="SMART" id="SM00066">
    <property type="entry name" value="GAL4"/>
    <property type="match status" value="1"/>
</dbReference>
<keyword evidence="1" id="KW-0539">Nucleus</keyword>